<accession>A0A915DXD8</accession>
<sequence length="111" mass="13138">MSSQQSESDQMKWVLRVPAAITHLFVQLPAFCVEKIVKNVSFDDMSRLRQVMTFICCFCEFMKYRCAKCFKAYSERLLNEGFVRLGRQLTNSTVELKKNYRKRNRKGEHTL</sequence>
<evidence type="ECO:0000313" key="1">
    <source>
        <dbReference type="Proteomes" id="UP000887574"/>
    </source>
</evidence>
<keyword evidence="1" id="KW-1185">Reference proteome</keyword>
<name>A0A915DXD8_9BILA</name>
<protein>
    <submittedName>
        <fullName evidence="2">Uncharacterized protein</fullName>
    </submittedName>
</protein>
<dbReference type="Proteomes" id="UP000887574">
    <property type="component" value="Unplaced"/>
</dbReference>
<evidence type="ECO:0000313" key="2">
    <source>
        <dbReference type="WBParaSite" id="jg24682"/>
    </source>
</evidence>
<reference evidence="2" key="1">
    <citation type="submission" date="2022-11" db="UniProtKB">
        <authorList>
            <consortium name="WormBaseParasite"/>
        </authorList>
    </citation>
    <scope>IDENTIFICATION</scope>
</reference>
<organism evidence="1 2">
    <name type="scientific">Ditylenchus dipsaci</name>
    <dbReference type="NCBI Taxonomy" id="166011"/>
    <lineage>
        <taxon>Eukaryota</taxon>
        <taxon>Metazoa</taxon>
        <taxon>Ecdysozoa</taxon>
        <taxon>Nematoda</taxon>
        <taxon>Chromadorea</taxon>
        <taxon>Rhabditida</taxon>
        <taxon>Tylenchina</taxon>
        <taxon>Tylenchomorpha</taxon>
        <taxon>Sphaerularioidea</taxon>
        <taxon>Anguinidae</taxon>
        <taxon>Anguininae</taxon>
        <taxon>Ditylenchus</taxon>
    </lineage>
</organism>
<dbReference type="AlphaFoldDB" id="A0A915DXD8"/>
<dbReference type="WBParaSite" id="jg24682">
    <property type="protein sequence ID" value="jg24682"/>
    <property type="gene ID" value="jg24682"/>
</dbReference>
<proteinExistence type="predicted"/>